<evidence type="ECO:0000313" key="10">
    <source>
        <dbReference type="Proteomes" id="UP000183670"/>
    </source>
</evidence>
<accession>A0A139LLX6</accession>
<dbReference type="Proteomes" id="UP000375690">
    <property type="component" value="Unassembled WGS sequence"/>
</dbReference>
<dbReference type="EMBL" id="FMYE01000042">
    <property type="protein sequence ID" value="SDB78517.1"/>
    <property type="molecule type" value="Genomic_DNA"/>
</dbReference>
<evidence type="ECO:0000313" key="2">
    <source>
        <dbReference type="EMBL" id="KAA4527851.1"/>
    </source>
</evidence>
<dbReference type="Proteomes" id="UP000424805">
    <property type="component" value="Unassembled WGS sequence"/>
</dbReference>
<sequence length="89" mass="10222">MNNNEPAAEHYSINGFKYFSELAKEYFPDLANASSASKKMRKRIKADKTLNEQLAAAYYTCQTIDISPEMQLILYRHWGPPHIDLPTNV</sequence>
<dbReference type="EMBL" id="FNDO01000049">
    <property type="protein sequence ID" value="SDI49694.1"/>
    <property type="molecule type" value="Genomic_DNA"/>
</dbReference>
<dbReference type="PATRIC" id="fig|28116.10.peg.180"/>
<dbReference type="EMBL" id="VWFP01000012">
    <property type="protein sequence ID" value="KAA4626359.1"/>
    <property type="molecule type" value="Genomic_DNA"/>
</dbReference>
<dbReference type="Proteomes" id="UP001219389">
    <property type="component" value="Unassembled WGS sequence"/>
</dbReference>
<dbReference type="AlphaFoldDB" id="A0A139LLX6"/>
<dbReference type="Pfam" id="PF14053">
    <property type="entry name" value="DUF4248"/>
    <property type="match status" value="1"/>
</dbReference>
<dbReference type="Proteomes" id="UP000183670">
    <property type="component" value="Unassembled WGS sequence"/>
</dbReference>
<dbReference type="Proteomes" id="UP000181870">
    <property type="component" value="Unassembled WGS sequence"/>
</dbReference>
<dbReference type="RefSeq" id="WP_004304199.1">
    <property type="nucleotide sequence ID" value="NZ_CAAKNR010000143.1"/>
</dbReference>
<protein>
    <submittedName>
        <fullName evidence="5">DUF4248 domain-containing protein</fullName>
    </submittedName>
</protein>
<organism evidence="5 12">
    <name type="scientific">Bacteroides ovatus</name>
    <dbReference type="NCBI Taxonomy" id="28116"/>
    <lineage>
        <taxon>Bacteria</taxon>
        <taxon>Pseudomonadati</taxon>
        <taxon>Bacteroidota</taxon>
        <taxon>Bacteroidia</taxon>
        <taxon>Bacteroidales</taxon>
        <taxon>Bacteroidaceae</taxon>
        <taxon>Bacteroides</taxon>
    </lineage>
</organism>
<dbReference type="Proteomes" id="UP000435985">
    <property type="component" value="Unassembled WGS sequence"/>
</dbReference>
<reference evidence="11 12" key="2">
    <citation type="journal article" date="2019" name="Nat. Med.">
        <title>A library of human gut bacterial isolates paired with longitudinal multiomics data enables mechanistic microbiome research.</title>
        <authorList>
            <person name="Poyet M."/>
            <person name="Groussin M."/>
            <person name="Gibbons S.M."/>
            <person name="Avila-Pacheco J."/>
            <person name="Jiang X."/>
            <person name="Kearney S.M."/>
            <person name="Perrotta A.R."/>
            <person name="Berdy B."/>
            <person name="Zhao S."/>
            <person name="Lieberman T.D."/>
            <person name="Swanson P.K."/>
            <person name="Smith M."/>
            <person name="Roesemann S."/>
            <person name="Alexander J.E."/>
            <person name="Rich S.A."/>
            <person name="Livny J."/>
            <person name="Vlamakis H."/>
            <person name="Clish C."/>
            <person name="Bullock K."/>
            <person name="Deik A."/>
            <person name="Scott J."/>
            <person name="Pierce K.A."/>
            <person name="Xavier R.J."/>
            <person name="Alm E.J."/>
        </authorList>
    </citation>
    <scope>NUCLEOTIDE SEQUENCE [LARGE SCALE GENOMIC DNA]</scope>
    <source>
        <strain evidence="4 14">BIOML-A14</strain>
        <strain evidence="3 13">BIOML-A15</strain>
        <strain evidence="1 11">BIOML-A160</strain>
        <strain evidence="5 12">BIOML-A2</strain>
        <strain evidence="2 15">BIOML-A41</strain>
    </source>
</reference>
<reference evidence="9 10" key="1">
    <citation type="submission" date="2016-10" db="EMBL/GenBank/DDBJ databases">
        <authorList>
            <person name="de Groot N.N."/>
        </authorList>
    </citation>
    <scope>NUCLEOTIDE SEQUENCE [LARGE SCALE GENOMIC DNA]</scope>
    <source>
        <strain evidence="7 10">NLAE-zl-C500</strain>
        <strain evidence="8 9">NLAE-zl-C57</strain>
    </source>
</reference>
<dbReference type="EMBL" id="VWGP01000027">
    <property type="protein sequence ID" value="KAA4527851.1"/>
    <property type="molecule type" value="Genomic_DNA"/>
</dbReference>
<dbReference type="InterPro" id="IPR025342">
    <property type="entry name" value="DUF4248"/>
</dbReference>
<evidence type="ECO:0000313" key="1">
    <source>
        <dbReference type="EMBL" id="KAA3930715.1"/>
    </source>
</evidence>
<proteinExistence type="predicted"/>
<evidence type="ECO:0000313" key="12">
    <source>
        <dbReference type="Proteomes" id="UP000375690"/>
    </source>
</evidence>
<evidence type="ECO:0000313" key="3">
    <source>
        <dbReference type="EMBL" id="KAA4626359.1"/>
    </source>
</evidence>
<dbReference type="Proteomes" id="UP000365824">
    <property type="component" value="Unassembled WGS sequence"/>
</dbReference>
<dbReference type="EMBL" id="VWLB01000004">
    <property type="protein sequence ID" value="KAA3930715.1"/>
    <property type="molecule type" value="Genomic_DNA"/>
</dbReference>
<evidence type="ECO:0000313" key="7">
    <source>
        <dbReference type="EMBL" id="SDB78517.1"/>
    </source>
</evidence>
<evidence type="ECO:0000313" key="9">
    <source>
        <dbReference type="Proteomes" id="UP000181870"/>
    </source>
</evidence>
<gene>
    <name evidence="5" type="ORF">F3B53_24340</name>
    <name evidence="2" type="ORF">F3B85_24205</name>
    <name evidence="3" type="ORF">F3B90_13625</name>
    <name evidence="4" type="ORF">F3B98_02085</name>
    <name evidence="1" type="ORF">F3F25_03490</name>
    <name evidence="6" type="ORF">PO382_10520</name>
    <name evidence="7" type="ORF">SAMN05192581_104230</name>
    <name evidence="8" type="ORF">SAMN05192582_104930</name>
</gene>
<dbReference type="EMBL" id="JAQNZF010000011">
    <property type="protein sequence ID" value="MDC2742658.1"/>
    <property type="molecule type" value="Genomic_DNA"/>
</dbReference>
<reference evidence="6" key="3">
    <citation type="submission" date="2022-10" db="EMBL/GenBank/DDBJ databases">
        <title>Human gut microbiome strain richness.</title>
        <authorList>
            <person name="Chen-Liaw A."/>
        </authorList>
    </citation>
    <scope>NUCLEOTIDE SEQUENCE</scope>
    <source>
        <strain evidence="6">BSD2780120875st1_E1_BSD2780120875_150330</strain>
    </source>
</reference>
<evidence type="ECO:0000313" key="8">
    <source>
        <dbReference type="EMBL" id="SDI49694.1"/>
    </source>
</evidence>
<dbReference type="EMBL" id="VWFO01000002">
    <property type="protein sequence ID" value="KAA4666549.1"/>
    <property type="molecule type" value="Genomic_DNA"/>
</dbReference>
<dbReference type="Proteomes" id="UP000478493">
    <property type="component" value="Unassembled WGS sequence"/>
</dbReference>
<evidence type="ECO:0000313" key="14">
    <source>
        <dbReference type="Proteomes" id="UP000435985"/>
    </source>
</evidence>
<evidence type="ECO:0000313" key="15">
    <source>
        <dbReference type="Proteomes" id="UP000478493"/>
    </source>
</evidence>
<name>A0A139LLX6_BACOV</name>
<dbReference type="EMBL" id="VWFC01000048">
    <property type="protein sequence ID" value="KAB1319551.1"/>
    <property type="molecule type" value="Genomic_DNA"/>
</dbReference>
<evidence type="ECO:0000313" key="11">
    <source>
        <dbReference type="Proteomes" id="UP000365824"/>
    </source>
</evidence>
<evidence type="ECO:0000313" key="6">
    <source>
        <dbReference type="EMBL" id="MDC2742658.1"/>
    </source>
</evidence>
<evidence type="ECO:0000313" key="13">
    <source>
        <dbReference type="Proteomes" id="UP000424805"/>
    </source>
</evidence>
<evidence type="ECO:0000313" key="5">
    <source>
        <dbReference type="EMBL" id="KAB1319551.1"/>
    </source>
</evidence>
<evidence type="ECO:0000313" key="4">
    <source>
        <dbReference type="EMBL" id="KAA4666549.1"/>
    </source>
</evidence>